<evidence type="ECO:0000313" key="6">
    <source>
        <dbReference type="Proteomes" id="UP001050691"/>
    </source>
</evidence>
<accession>A0AAV5A0Y5</accession>
<dbReference type="PANTHER" id="PTHR46910">
    <property type="entry name" value="TRANSCRIPTION FACTOR PDR1"/>
    <property type="match status" value="1"/>
</dbReference>
<keyword evidence="1" id="KW-0539">Nucleus</keyword>
<evidence type="ECO:0000259" key="4">
    <source>
        <dbReference type="Pfam" id="PF04082"/>
    </source>
</evidence>
<dbReference type="GO" id="GO:0003677">
    <property type="term" value="F:DNA binding"/>
    <property type="evidence" value="ECO:0007669"/>
    <property type="project" value="InterPro"/>
</dbReference>
<proteinExistence type="predicted"/>
<dbReference type="GO" id="GO:0008270">
    <property type="term" value="F:zinc ion binding"/>
    <property type="evidence" value="ECO:0007669"/>
    <property type="project" value="InterPro"/>
</dbReference>
<evidence type="ECO:0000313" key="5">
    <source>
        <dbReference type="EMBL" id="GJJ06680.1"/>
    </source>
</evidence>
<protein>
    <recommendedName>
        <fullName evidence="4">Xylanolytic transcriptional activator regulatory domain-containing protein</fullName>
    </recommendedName>
</protein>
<dbReference type="AlphaFoldDB" id="A0AAV5A0Y5"/>
<sequence length="571" mass="64861">MPPQVPTGKACKECRRLRLGCDRRRFRKLTGTLEKGARQVVRVLDRHPTPRSTIIIELQETIAELRNRNYLLEEALRKLQATISSEPHPLLQERTPSGGASSAGQTPPSAEVTKEDEISDALDNFFIVGDGEISLHGPTASAEGAQATDLRHISPHILSILFMACGLGSLADISNSRRFVEAEEYHTIARAVLCLRPVYEYPTLHAAQAMCLMLLYHMITERRSTGYIMALWSVLGRMCEMLSLNYDQRKLKKDSVELREVVFWEIMHVDSWYSFMAGRDRSIKFNTITCKKPLDPDQTPGGGYETWKHRYTLMLDSAVNKAFREKGSTYALIQQLDSELRNVYCPHSIEWPEDAAQRAAVLNLPPHDNTNAMQRYLAKAARETGILHLHRWFFQQAIHDNTGNPFQHHFGFSVKATLKASSEIIRAKRDIYTFQRVNTITLRFLWLHTYSAAMVLGTFISLFPIMDEAADALSTFDCACGMFSSMEEHRVPSLEALVRFSYTYYLVNFLRNYVDQHVLRNLQTEAHRAMLSKTPSFSTDSLERLGFWTNVPNPYNNSNSPSPPGLTSSST</sequence>
<comment type="caution">
    <text evidence="5">The sequence shown here is derived from an EMBL/GenBank/DDBJ whole genome shotgun (WGS) entry which is preliminary data.</text>
</comment>
<reference evidence="5" key="1">
    <citation type="submission" date="2021-10" db="EMBL/GenBank/DDBJ databases">
        <title>De novo Genome Assembly of Clathrus columnatus (Basidiomycota, Fungi) Using Illumina and Nanopore Sequence Data.</title>
        <authorList>
            <person name="Ogiso-Tanaka E."/>
            <person name="Itagaki H."/>
            <person name="Hosoya T."/>
            <person name="Hosaka K."/>
        </authorList>
    </citation>
    <scope>NUCLEOTIDE SEQUENCE</scope>
    <source>
        <strain evidence="5">MO-923</strain>
    </source>
</reference>
<organism evidence="5 6">
    <name type="scientific">Clathrus columnatus</name>
    <dbReference type="NCBI Taxonomy" id="1419009"/>
    <lineage>
        <taxon>Eukaryota</taxon>
        <taxon>Fungi</taxon>
        <taxon>Dikarya</taxon>
        <taxon>Basidiomycota</taxon>
        <taxon>Agaricomycotina</taxon>
        <taxon>Agaricomycetes</taxon>
        <taxon>Phallomycetidae</taxon>
        <taxon>Phallales</taxon>
        <taxon>Clathraceae</taxon>
        <taxon>Clathrus</taxon>
    </lineage>
</organism>
<gene>
    <name evidence="5" type="ORF">Clacol_000875</name>
</gene>
<keyword evidence="6" id="KW-1185">Reference proteome</keyword>
<evidence type="ECO:0000256" key="2">
    <source>
        <dbReference type="SAM" id="Coils"/>
    </source>
</evidence>
<evidence type="ECO:0000256" key="1">
    <source>
        <dbReference type="ARBA" id="ARBA00023242"/>
    </source>
</evidence>
<dbReference type="PANTHER" id="PTHR46910:SF38">
    <property type="entry name" value="ZN(2)-C6 FUNGAL-TYPE DOMAIN-CONTAINING PROTEIN"/>
    <property type="match status" value="1"/>
</dbReference>
<feature type="domain" description="Xylanolytic transcriptional activator regulatory" evidence="4">
    <location>
        <begin position="149"/>
        <end position="298"/>
    </location>
</feature>
<evidence type="ECO:0000256" key="3">
    <source>
        <dbReference type="SAM" id="MobiDB-lite"/>
    </source>
</evidence>
<dbReference type="Proteomes" id="UP001050691">
    <property type="component" value="Unassembled WGS sequence"/>
</dbReference>
<dbReference type="InterPro" id="IPR050987">
    <property type="entry name" value="AtrR-like"/>
</dbReference>
<dbReference type="InterPro" id="IPR007219">
    <property type="entry name" value="XnlR_reg_dom"/>
</dbReference>
<feature type="coiled-coil region" evidence="2">
    <location>
        <begin position="55"/>
        <end position="82"/>
    </location>
</feature>
<dbReference type="Pfam" id="PF04082">
    <property type="entry name" value="Fungal_trans"/>
    <property type="match status" value="1"/>
</dbReference>
<dbReference type="CDD" id="cd12148">
    <property type="entry name" value="fungal_TF_MHR"/>
    <property type="match status" value="1"/>
</dbReference>
<name>A0AAV5A0Y5_9AGAM</name>
<dbReference type="GO" id="GO:0006351">
    <property type="term" value="P:DNA-templated transcription"/>
    <property type="evidence" value="ECO:0007669"/>
    <property type="project" value="InterPro"/>
</dbReference>
<keyword evidence="2" id="KW-0175">Coiled coil</keyword>
<feature type="region of interest" description="Disordered" evidence="3">
    <location>
        <begin position="84"/>
        <end position="114"/>
    </location>
</feature>
<dbReference type="GO" id="GO:0003700">
    <property type="term" value="F:DNA-binding transcription factor activity"/>
    <property type="evidence" value="ECO:0007669"/>
    <property type="project" value="InterPro"/>
</dbReference>
<dbReference type="EMBL" id="BPWL01000001">
    <property type="protein sequence ID" value="GJJ06680.1"/>
    <property type="molecule type" value="Genomic_DNA"/>
</dbReference>
<feature type="compositionally biased region" description="Polar residues" evidence="3">
    <location>
        <begin position="94"/>
        <end position="108"/>
    </location>
</feature>